<dbReference type="AlphaFoldDB" id="A0A8J8KA85"/>
<dbReference type="Proteomes" id="UP000610746">
    <property type="component" value="Unassembled WGS sequence"/>
</dbReference>
<protein>
    <submittedName>
        <fullName evidence="1">Uncharacterized protein</fullName>
    </submittedName>
</protein>
<keyword evidence="2" id="KW-1185">Reference proteome</keyword>
<organism evidence="1 2">
    <name type="scientific">Frigoriflavimonas asaccharolytica</name>
    <dbReference type="NCBI Taxonomy" id="2735899"/>
    <lineage>
        <taxon>Bacteria</taxon>
        <taxon>Pseudomonadati</taxon>
        <taxon>Bacteroidota</taxon>
        <taxon>Flavobacteriia</taxon>
        <taxon>Flavobacteriales</taxon>
        <taxon>Weeksellaceae</taxon>
        <taxon>Frigoriflavimonas</taxon>
    </lineage>
</organism>
<dbReference type="RefSeq" id="WP_173780440.1">
    <property type="nucleotide sequence ID" value="NZ_JABSNO010000031.1"/>
</dbReference>
<sequence length="70" mass="8648">MKHIDAVLKIDTEDLDEFHTKYYIQEYGEEYMKERIKNKFWFAYPALLRITFELEFGQKYIDFSANRDKI</sequence>
<evidence type="ECO:0000313" key="2">
    <source>
        <dbReference type="Proteomes" id="UP000610746"/>
    </source>
</evidence>
<reference evidence="1" key="1">
    <citation type="submission" date="2020-05" db="EMBL/GenBank/DDBJ databases">
        <title>Genomic Encyclopedia of Type Strains, Phase IV (KMG-V): Genome sequencing to study the core and pangenomes of soil and plant-associated prokaryotes.</title>
        <authorList>
            <person name="Whitman W."/>
        </authorList>
    </citation>
    <scope>NUCLEOTIDE SEQUENCE</scope>
    <source>
        <strain evidence="1">16F</strain>
    </source>
</reference>
<name>A0A8J8KA85_9FLAO</name>
<evidence type="ECO:0000313" key="1">
    <source>
        <dbReference type="EMBL" id="NRS93902.1"/>
    </source>
</evidence>
<proteinExistence type="predicted"/>
<comment type="caution">
    <text evidence="1">The sequence shown here is derived from an EMBL/GenBank/DDBJ whole genome shotgun (WGS) entry which is preliminary data.</text>
</comment>
<dbReference type="EMBL" id="JABSNO010000031">
    <property type="protein sequence ID" value="NRS93902.1"/>
    <property type="molecule type" value="Genomic_DNA"/>
</dbReference>
<accession>A0A8J8KA85</accession>
<gene>
    <name evidence="1" type="ORF">HNQ03_002993</name>
</gene>